<evidence type="ECO:0000256" key="6">
    <source>
        <dbReference type="ARBA" id="ARBA00023163"/>
    </source>
</evidence>
<evidence type="ECO:0000256" key="8">
    <source>
        <dbReference type="SAM" id="Coils"/>
    </source>
</evidence>
<keyword evidence="3 7" id="KW-0597">Phosphoprotein</keyword>
<feature type="coiled-coil region" evidence="8">
    <location>
        <begin position="352"/>
        <end position="390"/>
    </location>
</feature>
<keyword evidence="5" id="KW-0238">DNA-binding</keyword>
<feature type="transmembrane region" description="Helical" evidence="9">
    <location>
        <begin position="390"/>
        <end position="410"/>
    </location>
</feature>
<dbReference type="FunFam" id="1.10.287.130:FF:000045">
    <property type="entry name" value="Two-component system sensor histidine kinase/response regulator"/>
    <property type="match status" value="1"/>
</dbReference>
<keyword evidence="4" id="KW-0805">Transcription regulation</keyword>
<evidence type="ECO:0000256" key="3">
    <source>
        <dbReference type="ARBA" id="ARBA00022553"/>
    </source>
</evidence>
<protein>
    <recommendedName>
        <fullName evidence="2">histidine kinase</fullName>
        <ecNumber evidence="2">2.7.13.3</ecNumber>
    </recommendedName>
</protein>
<keyword evidence="14" id="KW-1185">Reference proteome</keyword>
<proteinExistence type="predicted"/>
<dbReference type="InterPro" id="IPR011006">
    <property type="entry name" value="CheY-like_superfamily"/>
</dbReference>
<evidence type="ECO:0000256" key="1">
    <source>
        <dbReference type="ARBA" id="ARBA00000085"/>
    </source>
</evidence>
<dbReference type="SMART" id="SM00388">
    <property type="entry name" value="HisKA"/>
    <property type="match status" value="1"/>
</dbReference>
<reference evidence="14" key="1">
    <citation type="submission" date="2016-11" db="EMBL/GenBank/DDBJ databases">
        <authorList>
            <person name="Varghese N."/>
            <person name="Submissions S."/>
        </authorList>
    </citation>
    <scope>NUCLEOTIDE SEQUENCE [LARGE SCALE GENOMIC DNA]</scope>
    <source>
        <strain evidence="14">DSM 18829</strain>
    </source>
</reference>
<feature type="modified residue" description="4-aspartylphosphate" evidence="7">
    <location>
        <position position="724"/>
    </location>
</feature>
<dbReference type="Gene3D" id="1.25.40.10">
    <property type="entry name" value="Tetratricopeptide repeat domain"/>
    <property type="match status" value="2"/>
</dbReference>
<dbReference type="InterPro" id="IPR018060">
    <property type="entry name" value="HTH_AraC"/>
</dbReference>
<dbReference type="InterPro" id="IPR001789">
    <property type="entry name" value="Sig_transdc_resp-reg_receiver"/>
</dbReference>
<evidence type="ECO:0000256" key="7">
    <source>
        <dbReference type="PROSITE-ProRule" id="PRU00169"/>
    </source>
</evidence>
<dbReference type="Pfam" id="PF00072">
    <property type="entry name" value="Response_reg"/>
    <property type="match status" value="1"/>
</dbReference>
<dbReference type="InterPro" id="IPR020449">
    <property type="entry name" value="Tscrpt_reg_AraC-type_HTH"/>
</dbReference>
<evidence type="ECO:0000256" key="2">
    <source>
        <dbReference type="ARBA" id="ARBA00012438"/>
    </source>
</evidence>
<dbReference type="GO" id="GO:0003700">
    <property type="term" value="F:DNA-binding transcription factor activity"/>
    <property type="evidence" value="ECO:0007669"/>
    <property type="project" value="InterPro"/>
</dbReference>
<dbReference type="SUPFAM" id="SSF46689">
    <property type="entry name" value="Homeodomain-like"/>
    <property type="match status" value="1"/>
</dbReference>
<keyword evidence="9" id="KW-0472">Membrane</keyword>
<dbReference type="PROSITE" id="PS50110">
    <property type="entry name" value="RESPONSE_REGULATORY"/>
    <property type="match status" value="1"/>
</dbReference>
<name>A0A1M6HDR6_9FLAO</name>
<dbReference type="RefSeq" id="WP_073312276.1">
    <property type="nucleotide sequence ID" value="NZ_FQZI01000008.1"/>
</dbReference>
<evidence type="ECO:0000256" key="5">
    <source>
        <dbReference type="ARBA" id="ARBA00023125"/>
    </source>
</evidence>
<dbReference type="PROSITE" id="PS50109">
    <property type="entry name" value="HIS_KIN"/>
    <property type="match status" value="1"/>
</dbReference>
<keyword evidence="8" id="KW-0175">Coiled coil</keyword>
<feature type="domain" description="Histidine kinase" evidence="11">
    <location>
        <begin position="433"/>
        <end position="644"/>
    </location>
</feature>
<evidence type="ECO:0000313" key="13">
    <source>
        <dbReference type="EMBL" id="SHJ20342.1"/>
    </source>
</evidence>
<dbReference type="Gene3D" id="3.30.565.10">
    <property type="entry name" value="Histidine kinase-like ATPase, C-terminal domain"/>
    <property type="match status" value="1"/>
</dbReference>
<evidence type="ECO:0000256" key="4">
    <source>
        <dbReference type="ARBA" id="ARBA00023015"/>
    </source>
</evidence>
<dbReference type="Gene3D" id="1.10.10.60">
    <property type="entry name" value="Homeodomain-like"/>
    <property type="match status" value="1"/>
</dbReference>
<keyword evidence="6" id="KW-0804">Transcription</keyword>
<dbReference type="SUPFAM" id="SSF48452">
    <property type="entry name" value="TPR-like"/>
    <property type="match status" value="1"/>
</dbReference>
<sequence>MRHPIILIFFFICLKSSSQNKIDSIDFYSRNFESSFNEMKYDSALVTAEKLYTFAKQKNESSTQDKAKIHKAKVYYKLKMFDQSIALIDEIITKKYSSKEETLNFLEANNILANIHYSKYEDDKALAKYIYIDSISEALNLINDVQIRALQNIGLMMLRGYTPSNNKSYGKAEDYFKKSYELAKASNSLSEMHVSGLYYGSTFVENEKPNIKSALQFYNAANAYFLKNKMTKEFGDTYWAYASLYRKINRNDLATKYYKEFIEKSKSFNDNKALARAYWAYASFLNEIKNYDEAIINYKKVTSILEKEKNTDFNIISNCYYYLSTIYKSKKENVLAYEALENYVTYQDSLDQKNNKQQFNELEIKYQSEKKEQEIELLKAKNEITEKQKYIYIAIAALLLVSGLFLFLGYRNKIKTAQKLKELNELKSRFFANISHEFRTPLTLIKSPVQQLQSNTTTEEQNKQLRLIDNSANRMLELVDQLLELSKIDSGNLKIILKKGNLQHFFQSIIEPFSFKAKDESQEFSFITENLDFETHFDKDIITKITSNLLDNAFKYNEQGKPIDFVAKKENQNLIIQVRNFNNQLKEADYKKLFERFYQKDDAISGFGIGLALVKDLVELYEGTIKTDFNNQQISFTVELPLNKNLANAILIDDKDKTDTITDLISESNNNSELPILLVVDDNAAIREVLKDIFATNYQILEATNGKEALHLAQKVIPDCIISDVMMPEMDGFEFTNQIKSNELTSFIPVILVTAKSSDDVHLKALQNTADAFLTKPFNHEVLKASVSQQIQERKKLQERYSQELILKPTEVIINSVDEKFIAKLETVLENAIPNSEFNAEIFADEMHISRMQLHRKLKSLFGVSATEFIRNERLKMAADLLKNDKLSISEIAYNVGFNDVGYFSKCFKEMYHVSPSDYQKK</sequence>
<dbReference type="Gene3D" id="3.40.50.2300">
    <property type="match status" value="1"/>
</dbReference>
<keyword evidence="9" id="KW-0812">Transmembrane</keyword>
<dbReference type="SMART" id="SM00387">
    <property type="entry name" value="HATPase_c"/>
    <property type="match status" value="1"/>
</dbReference>
<dbReference type="SMART" id="SM00342">
    <property type="entry name" value="HTH_ARAC"/>
    <property type="match status" value="1"/>
</dbReference>
<accession>A0A1M6HDR6</accession>
<dbReference type="InterPro" id="IPR009057">
    <property type="entry name" value="Homeodomain-like_sf"/>
</dbReference>
<dbReference type="PROSITE" id="PS01124">
    <property type="entry name" value="HTH_ARAC_FAMILY_2"/>
    <property type="match status" value="1"/>
</dbReference>
<dbReference type="EMBL" id="FQZI01000008">
    <property type="protein sequence ID" value="SHJ20342.1"/>
    <property type="molecule type" value="Genomic_DNA"/>
</dbReference>
<dbReference type="Pfam" id="PF02518">
    <property type="entry name" value="HATPase_c"/>
    <property type="match status" value="1"/>
</dbReference>
<evidence type="ECO:0000259" key="12">
    <source>
        <dbReference type="PROSITE" id="PS50110"/>
    </source>
</evidence>
<dbReference type="SMART" id="SM00448">
    <property type="entry name" value="REC"/>
    <property type="match status" value="1"/>
</dbReference>
<evidence type="ECO:0000259" key="11">
    <source>
        <dbReference type="PROSITE" id="PS50109"/>
    </source>
</evidence>
<dbReference type="InterPro" id="IPR011990">
    <property type="entry name" value="TPR-like_helical_dom_sf"/>
</dbReference>
<dbReference type="SUPFAM" id="SSF52172">
    <property type="entry name" value="CheY-like"/>
    <property type="match status" value="1"/>
</dbReference>
<evidence type="ECO:0000313" key="14">
    <source>
        <dbReference type="Proteomes" id="UP000184488"/>
    </source>
</evidence>
<dbReference type="EC" id="2.7.13.3" evidence="2"/>
<comment type="catalytic activity">
    <reaction evidence="1">
        <text>ATP + protein L-histidine = ADP + protein N-phospho-L-histidine.</text>
        <dbReference type="EC" id="2.7.13.3"/>
    </reaction>
</comment>
<keyword evidence="9" id="KW-1133">Transmembrane helix</keyword>
<evidence type="ECO:0000256" key="9">
    <source>
        <dbReference type="SAM" id="Phobius"/>
    </source>
</evidence>
<dbReference type="GO" id="GO:0000155">
    <property type="term" value="F:phosphorelay sensor kinase activity"/>
    <property type="evidence" value="ECO:0007669"/>
    <property type="project" value="InterPro"/>
</dbReference>
<evidence type="ECO:0000259" key="10">
    <source>
        <dbReference type="PROSITE" id="PS01124"/>
    </source>
</evidence>
<dbReference type="PRINTS" id="PR00032">
    <property type="entry name" value="HTHARAC"/>
</dbReference>
<dbReference type="CDD" id="cd00082">
    <property type="entry name" value="HisKA"/>
    <property type="match status" value="1"/>
</dbReference>
<gene>
    <name evidence="13" type="ORF">SAMN05444363_2989</name>
</gene>
<dbReference type="SUPFAM" id="SSF55874">
    <property type="entry name" value="ATPase domain of HSP90 chaperone/DNA topoisomerase II/histidine kinase"/>
    <property type="match status" value="1"/>
</dbReference>
<dbReference type="OrthoDB" id="1522078at2"/>
<dbReference type="InterPro" id="IPR003594">
    <property type="entry name" value="HATPase_dom"/>
</dbReference>
<dbReference type="PANTHER" id="PTHR43547">
    <property type="entry name" value="TWO-COMPONENT HISTIDINE KINASE"/>
    <property type="match status" value="1"/>
</dbReference>
<dbReference type="InterPro" id="IPR036097">
    <property type="entry name" value="HisK_dim/P_sf"/>
</dbReference>
<organism evidence="13 14">
    <name type="scientific">Flavobacterium terrae</name>
    <dbReference type="NCBI Taxonomy" id="415425"/>
    <lineage>
        <taxon>Bacteria</taxon>
        <taxon>Pseudomonadati</taxon>
        <taxon>Bacteroidota</taxon>
        <taxon>Flavobacteriia</taxon>
        <taxon>Flavobacteriales</taxon>
        <taxon>Flavobacteriaceae</taxon>
        <taxon>Flavobacterium</taxon>
    </lineage>
</organism>
<dbReference type="InterPro" id="IPR003661">
    <property type="entry name" value="HisK_dim/P_dom"/>
</dbReference>
<dbReference type="Pfam" id="PF12833">
    <property type="entry name" value="HTH_18"/>
    <property type="match status" value="1"/>
</dbReference>
<dbReference type="PANTHER" id="PTHR43547:SF2">
    <property type="entry name" value="HYBRID SIGNAL TRANSDUCTION HISTIDINE KINASE C"/>
    <property type="match status" value="1"/>
</dbReference>
<dbReference type="InterPro" id="IPR005467">
    <property type="entry name" value="His_kinase_dom"/>
</dbReference>
<feature type="domain" description="Response regulatory" evidence="12">
    <location>
        <begin position="676"/>
        <end position="791"/>
    </location>
</feature>
<keyword evidence="13" id="KW-0808">Transferase</keyword>
<dbReference type="Gene3D" id="1.10.287.130">
    <property type="match status" value="1"/>
</dbReference>
<feature type="domain" description="HTH araC/xylS-type" evidence="10">
    <location>
        <begin position="823"/>
        <end position="922"/>
    </location>
</feature>
<dbReference type="InterPro" id="IPR036890">
    <property type="entry name" value="HATPase_C_sf"/>
</dbReference>
<dbReference type="AlphaFoldDB" id="A0A1M6HDR6"/>
<dbReference type="Proteomes" id="UP000184488">
    <property type="component" value="Unassembled WGS sequence"/>
</dbReference>
<dbReference type="GO" id="GO:0043565">
    <property type="term" value="F:sequence-specific DNA binding"/>
    <property type="evidence" value="ECO:0007669"/>
    <property type="project" value="InterPro"/>
</dbReference>
<dbReference type="STRING" id="415425.SAMN05444363_2989"/>
<dbReference type="Pfam" id="PF00512">
    <property type="entry name" value="HisKA"/>
    <property type="match status" value="1"/>
</dbReference>
<keyword evidence="13" id="KW-0418">Kinase</keyword>
<dbReference type="SUPFAM" id="SSF47384">
    <property type="entry name" value="Homodimeric domain of signal transducing histidine kinase"/>
    <property type="match status" value="1"/>
</dbReference>